<protein>
    <recommendedName>
        <fullName evidence="2">Ataxin-10</fullName>
    </recommendedName>
</protein>
<keyword evidence="4" id="KW-0131">Cell cycle</keyword>
<evidence type="ECO:0000256" key="5">
    <source>
        <dbReference type="ARBA" id="ARBA00045173"/>
    </source>
</evidence>
<evidence type="ECO:0000313" key="8">
    <source>
        <dbReference type="Proteomes" id="UP001160148"/>
    </source>
</evidence>
<sequence length="413" mass="47475">MVSTAGQPNNNVQEFVCRIMDLKTRKLSGRSDADDMKNATDAFRWLRNNSPRLDDAGKCQLLDSELIETCLWYCDTFFVNEPLSRSVLLQFLANFSVGHESAQRQIFGGFCGILRHFIVSSGDSKLLNNSMMLLYNLCLCDVNFRENILKDVNIVQQIMTHWTQDEIEYSKIFLDSIFSNSKDFLLVYTNLPDTSKDHLMDIISIWLDYYHEEVSLEVIVVIKNNFFINCAVEKITSHVVNVLAKASNIEKFNSEIKKHTTLLKKIMDLLVFVHKLAKDNDGSNNEFSRVKDLSALFDSEIQTHNRFWFKSDLIRLIANMCYNHQEHQNLMRTDNIIPILLECCSFDAKNPLMREWSLFALRNIMEGNLDNQNFVANIDSVGSIDTESSVTLTDTLKMASIKNSISDSDTMFI</sequence>
<organism evidence="7 8">
    <name type="scientific">Macrosiphum euphorbiae</name>
    <name type="common">potato aphid</name>
    <dbReference type="NCBI Taxonomy" id="13131"/>
    <lineage>
        <taxon>Eukaryota</taxon>
        <taxon>Metazoa</taxon>
        <taxon>Ecdysozoa</taxon>
        <taxon>Arthropoda</taxon>
        <taxon>Hexapoda</taxon>
        <taxon>Insecta</taxon>
        <taxon>Pterygota</taxon>
        <taxon>Neoptera</taxon>
        <taxon>Paraneoptera</taxon>
        <taxon>Hemiptera</taxon>
        <taxon>Sternorrhyncha</taxon>
        <taxon>Aphidomorpha</taxon>
        <taxon>Aphidoidea</taxon>
        <taxon>Aphididae</taxon>
        <taxon>Macrosiphini</taxon>
        <taxon>Macrosiphum</taxon>
    </lineage>
</organism>
<dbReference type="GO" id="GO:0005829">
    <property type="term" value="C:cytosol"/>
    <property type="evidence" value="ECO:0007669"/>
    <property type="project" value="TreeGrafter"/>
</dbReference>
<dbReference type="PANTHER" id="PTHR13255:SF0">
    <property type="entry name" value="ATAXIN-10"/>
    <property type="match status" value="1"/>
</dbReference>
<name>A0AAV0XGY0_9HEMI</name>
<dbReference type="AlphaFoldDB" id="A0AAV0XGY0"/>
<dbReference type="InterPro" id="IPR011989">
    <property type="entry name" value="ARM-like"/>
</dbReference>
<feature type="domain" description="Ataxin-10" evidence="6">
    <location>
        <begin position="309"/>
        <end position="387"/>
    </location>
</feature>
<evidence type="ECO:0000256" key="3">
    <source>
        <dbReference type="ARBA" id="ARBA00022618"/>
    </source>
</evidence>
<dbReference type="Pfam" id="PF09759">
    <property type="entry name" value="Atx10homo_assoc"/>
    <property type="match status" value="1"/>
</dbReference>
<comment type="similarity">
    <text evidence="1">Belongs to the ataxin-10 family.</text>
</comment>
<comment type="function">
    <text evidence="5">May play a role in the regulation of cytokinesis. May play a role in signaling by stimulating protein glycosylation. Induces neuritogenesis by activating the Ras-MAP kinase pathway and is necessary for the survival of cerebellar neurons. Does not appear to play a major role in ciliogenesis.</text>
</comment>
<dbReference type="GO" id="GO:0051301">
    <property type="term" value="P:cell division"/>
    <property type="evidence" value="ECO:0007669"/>
    <property type="project" value="UniProtKB-KW"/>
</dbReference>
<keyword evidence="8" id="KW-1185">Reference proteome</keyword>
<accession>A0AAV0XGY0</accession>
<dbReference type="EMBL" id="CARXXK010000004">
    <property type="protein sequence ID" value="CAI6366831.1"/>
    <property type="molecule type" value="Genomic_DNA"/>
</dbReference>
<evidence type="ECO:0000256" key="1">
    <source>
        <dbReference type="ARBA" id="ARBA00008384"/>
    </source>
</evidence>
<proteinExistence type="inferred from homology"/>
<reference evidence="7 8" key="1">
    <citation type="submission" date="2023-01" db="EMBL/GenBank/DDBJ databases">
        <authorList>
            <person name="Whitehead M."/>
        </authorList>
    </citation>
    <scope>NUCLEOTIDE SEQUENCE [LARGE SCALE GENOMIC DNA]</scope>
</reference>
<dbReference type="Gene3D" id="1.25.10.10">
    <property type="entry name" value="Leucine-rich Repeat Variant"/>
    <property type="match status" value="1"/>
</dbReference>
<dbReference type="PANTHER" id="PTHR13255">
    <property type="entry name" value="ATAXIN-10"/>
    <property type="match status" value="1"/>
</dbReference>
<dbReference type="GO" id="GO:0031175">
    <property type="term" value="P:neuron projection development"/>
    <property type="evidence" value="ECO:0007669"/>
    <property type="project" value="TreeGrafter"/>
</dbReference>
<evidence type="ECO:0000313" key="7">
    <source>
        <dbReference type="EMBL" id="CAI6366831.1"/>
    </source>
</evidence>
<dbReference type="InterPro" id="IPR051374">
    <property type="entry name" value="Ataxin-10/CTR86_families"/>
</dbReference>
<evidence type="ECO:0000256" key="2">
    <source>
        <dbReference type="ARBA" id="ARBA00018804"/>
    </source>
</evidence>
<dbReference type="Proteomes" id="UP001160148">
    <property type="component" value="Unassembled WGS sequence"/>
</dbReference>
<evidence type="ECO:0000256" key="4">
    <source>
        <dbReference type="ARBA" id="ARBA00023306"/>
    </source>
</evidence>
<dbReference type="SUPFAM" id="SSF48371">
    <property type="entry name" value="ARM repeat"/>
    <property type="match status" value="1"/>
</dbReference>
<dbReference type="InterPro" id="IPR016024">
    <property type="entry name" value="ARM-type_fold"/>
</dbReference>
<dbReference type="InterPro" id="IPR019156">
    <property type="entry name" value="Ataxin-10_domain"/>
</dbReference>
<comment type="caution">
    <text evidence="7">The sequence shown here is derived from an EMBL/GenBank/DDBJ whole genome shotgun (WGS) entry which is preliminary data.</text>
</comment>
<gene>
    <name evidence="7" type="ORF">MEUPH1_LOCUS21370</name>
</gene>
<evidence type="ECO:0000259" key="6">
    <source>
        <dbReference type="Pfam" id="PF09759"/>
    </source>
</evidence>
<keyword evidence="3" id="KW-0132">Cell division</keyword>